<dbReference type="Proteomes" id="UP000887580">
    <property type="component" value="Unplaced"/>
</dbReference>
<sequence>MLSSTTYSWVLAQTSSCPNYSPYKFSSTSCSLSFMPCRLTENGFKVVSEDVLSYLCTLAMQKCGKKSEKKRAACGGAAMRKRLLIKNFVAQMLQQDRPLVYYDEGLDLHYGKTENNSDEHDEESEKYHQQEHQKGFDYHNKVEQGHCGGGKPNKKGSLSDDSESDEEEVEDEEDQDDGEEDEHEAASDDEEEDEDYDDPSLYDVNGTSALSMVHRQTDISHYGDSSNLFYSTDDSHRTIQTTPLPSASTLCSGNSSMEIWGDETSDSYSLLSLNSTQSRTFNNDPMMTGQDENLFYSYQNSYMMSAGTTENHQNQVSLGGYMTVDQSNVGVNDGFIEDVTLCDKLDKLNDNFVVSTDDEVSLSNGTSFTSLVNMNSPVKLGNQSFDDPNLLLAYRRSITDLDTNTVVEEDDFSTDDSTTTTTLNNNAVRSPKKRPHSFAQDDFYNLTLSSSPKRLKL</sequence>
<organism evidence="1 2">
    <name type="scientific">Panagrolaimus sp. PS1159</name>
    <dbReference type="NCBI Taxonomy" id="55785"/>
    <lineage>
        <taxon>Eukaryota</taxon>
        <taxon>Metazoa</taxon>
        <taxon>Ecdysozoa</taxon>
        <taxon>Nematoda</taxon>
        <taxon>Chromadorea</taxon>
        <taxon>Rhabditida</taxon>
        <taxon>Tylenchina</taxon>
        <taxon>Panagrolaimomorpha</taxon>
        <taxon>Panagrolaimoidea</taxon>
        <taxon>Panagrolaimidae</taxon>
        <taxon>Panagrolaimus</taxon>
    </lineage>
</organism>
<evidence type="ECO:0000313" key="1">
    <source>
        <dbReference type="Proteomes" id="UP000887580"/>
    </source>
</evidence>
<name>A0AC35F801_9BILA</name>
<accession>A0AC35F801</accession>
<proteinExistence type="predicted"/>
<protein>
    <submittedName>
        <fullName evidence="2">Uncharacterized protein</fullName>
    </submittedName>
</protein>
<dbReference type="WBParaSite" id="PS1159_v2.g14041.t1">
    <property type="protein sequence ID" value="PS1159_v2.g14041.t1"/>
    <property type="gene ID" value="PS1159_v2.g14041"/>
</dbReference>
<reference evidence="2" key="1">
    <citation type="submission" date="2022-11" db="UniProtKB">
        <authorList>
            <consortium name="WormBaseParasite"/>
        </authorList>
    </citation>
    <scope>IDENTIFICATION</scope>
</reference>
<evidence type="ECO:0000313" key="2">
    <source>
        <dbReference type="WBParaSite" id="PS1159_v2.g14041.t1"/>
    </source>
</evidence>